<evidence type="ECO:0008006" key="4">
    <source>
        <dbReference type="Google" id="ProtNLM"/>
    </source>
</evidence>
<dbReference type="Proteomes" id="UP001595075">
    <property type="component" value="Unassembled WGS sequence"/>
</dbReference>
<sequence length="525" mass="60807">MSLINFKVMSVHWTEWLNISNVAVLFSAYLTINFGYQIIYYRFFHPLKDFPGPFWPSVTRLPVAWHNYWCTEIRFEENAVARYGPIFRISPTMLFVSTASSLPSIYHRTARKTPHYTLFSFGKEPSIFQMHEHADYVDRAKTISNIYTSRAHMPSTEETIDRNTDFWIHTLRERFVSKDLGFDLGKWVALLTMDSAIETSFGRENSLKFVQHGRDVQGIQKGLKDPLPTFGFMCRMHPFISWLNTTWFGRVFEWFMLNWDPQMGRPIRFTDRILRKRLASAYDNDGEKKTDMLQSFIDARTPQGNQLSLATLRGELLITILAGTESTAAGICTTLHQLMRYPSSLKKVLDEFEIGFKTGHLSRTPKYSEILSYCPYYVACVRESLRFYPSLSSIIPRYSTSDPSAPLILHGRTIPPNTEVCCNAYITHRDQTMFGDDADEWNPDRWLDPEKARVLEKYNFSFGYGSRPCLGKPLGLMGVMKVVCIFLTNYEMNLADPMKLPKLTARADFGFWENFQVKLATRSLK</sequence>
<evidence type="ECO:0000313" key="2">
    <source>
        <dbReference type="EMBL" id="KAL2060747.1"/>
    </source>
</evidence>
<keyword evidence="1" id="KW-1133">Transmembrane helix</keyword>
<dbReference type="InterPro" id="IPR001128">
    <property type="entry name" value="Cyt_P450"/>
</dbReference>
<dbReference type="PANTHER" id="PTHR24305">
    <property type="entry name" value="CYTOCHROME P450"/>
    <property type="match status" value="1"/>
</dbReference>
<dbReference type="InterPro" id="IPR002401">
    <property type="entry name" value="Cyt_P450_E_grp-I"/>
</dbReference>
<organism evidence="2 3">
    <name type="scientific">Oculimacula yallundae</name>
    <dbReference type="NCBI Taxonomy" id="86028"/>
    <lineage>
        <taxon>Eukaryota</taxon>
        <taxon>Fungi</taxon>
        <taxon>Dikarya</taxon>
        <taxon>Ascomycota</taxon>
        <taxon>Pezizomycotina</taxon>
        <taxon>Leotiomycetes</taxon>
        <taxon>Helotiales</taxon>
        <taxon>Ploettnerulaceae</taxon>
        <taxon>Oculimacula</taxon>
    </lineage>
</organism>
<keyword evidence="1" id="KW-0812">Transmembrane</keyword>
<gene>
    <name evidence="2" type="ORF">VTL71DRAFT_9389</name>
</gene>
<evidence type="ECO:0000256" key="1">
    <source>
        <dbReference type="SAM" id="Phobius"/>
    </source>
</evidence>
<evidence type="ECO:0000313" key="3">
    <source>
        <dbReference type="Proteomes" id="UP001595075"/>
    </source>
</evidence>
<reference evidence="2 3" key="1">
    <citation type="journal article" date="2024" name="Commun. Biol.">
        <title>Comparative genomic analysis of thermophilic fungi reveals convergent evolutionary adaptations and gene losses.</title>
        <authorList>
            <person name="Steindorff A.S."/>
            <person name="Aguilar-Pontes M.V."/>
            <person name="Robinson A.J."/>
            <person name="Andreopoulos B."/>
            <person name="LaButti K."/>
            <person name="Kuo A."/>
            <person name="Mondo S."/>
            <person name="Riley R."/>
            <person name="Otillar R."/>
            <person name="Haridas S."/>
            <person name="Lipzen A."/>
            <person name="Grimwood J."/>
            <person name="Schmutz J."/>
            <person name="Clum A."/>
            <person name="Reid I.D."/>
            <person name="Moisan M.C."/>
            <person name="Butler G."/>
            <person name="Nguyen T.T.M."/>
            <person name="Dewar K."/>
            <person name="Conant G."/>
            <person name="Drula E."/>
            <person name="Henrissat B."/>
            <person name="Hansel C."/>
            <person name="Singer S."/>
            <person name="Hutchinson M.I."/>
            <person name="de Vries R.P."/>
            <person name="Natvig D.O."/>
            <person name="Powell A.J."/>
            <person name="Tsang A."/>
            <person name="Grigoriev I.V."/>
        </authorList>
    </citation>
    <scope>NUCLEOTIDE SEQUENCE [LARGE SCALE GENOMIC DNA]</scope>
    <source>
        <strain evidence="2 3">CBS 494.80</strain>
    </source>
</reference>
<dbReference type="EMBL" id="JAZHXI010000021">
    <property type="protein sequence ID" value="KAL2060747.1"/>
    <property type="molecule type" value="Genomic_DNA"/>
</dbReference>
<dbReference type="SUPFAM" id="SSF48264">
    <property type="entry name" value="Cytochrome P450"/>
    <property type="match status" value="1"/>
</dbReference>
<dbReference type="InterPro" id="IPR036396">
    <property type="entry name" value="Cyt_P450_sf"/>
</dbReference>
<dbReference type="InterPro" id="IPR050121">
    <property type="entry name" value="Cytochrome_P450_monoxygenase"/>
</dbReference>
<keyword evidence="1" id="KW-0472">Membrane</keyword>
<keyword evidence="3" id="KW-1185">Reference proteome</keyword>
<proteinExistence type="predicted"/>
<comment type="caution">
    <text evidence="2">The sequence shown here is derived from an EMBL/GenBank/DDBJ whole genome shotgun (WGS) entry which is preliminary data.</text>
</comment>
<protein>
    <recommendedName>
        <fullName evidence="4">Cytochrome P450</fullName>
    </recommendedName>
</protein>
<dbReference type="PRINTS" id="PR00385">
    <property type="entry name" value="P450"/>
</dbReference>
<dbReference type="Pfam" id="PF00067">
    <property type="entry name" value="p450"/>
    <property type="match status" value="1"/>
</dbReference>
<name>A0ABR4BSW4_9HELO</name>
<feature type="transmembrane region" description="Helical" evidence="1">
    <location>
        <begin position="20"/>
        <end position="41"/>
    </location>
</feature>
<dbReference type="Gene3D" id="1.10.630.10">
    <property type="entry name" value="Cytochrome P450"/>
    <property type="match status" value="1"/>
</dbReference>
<dbReference type="PANTHER" id="PTHR24305:SF85">
    <property type="entry name" value="P450, PUTATIVE (EUROFUNG)-RELATED"/>
    <property type="match status" value="1"/>
</dbReference>
<dbReference type="PRINTS" id="PR00463">
    <property type="entry name" value="EP450I"/>
</dbReference>
<accession>A0ABR4BSW4</accession>